<gene>
    <name evidence="1" type="primary">NR2C2AP</name>
</gene>
<evidence type="ECO:0000313" key="1">
    <source>
        <dbReference type="Ensembl" id="ENSCPRP00005022496.1"/>
    </source>
</evidence>
<reference evidence="1" key="1">
    <citation type="submission" date="2025-08" db="UniProtKB">
        <authorList>
            <consortium name="Ensembl"/>
        </authorList>
    </citation>
    <scope>IDENTIFICATION</scope>
</reference>
<accession>A0A7M4FE36</accession>
<evidence type="ECO:0000313" key="2">
    <source>
        <dbReference type="Proteomes" id="UP000594220"/>
    </source>
</evidence>
<reference evidence="1" key="2">
    <citation type="submission" date="2025-09" db="UniProtKB">
        <authorList>
            <consortium name="Ensembl"/>
        </authorList>
    </citation>
    <scope>IDENTIFICATION</scope>
</reference>
<proteinExistence type="predicted"/>
<keyword evidence="2" id="KW-1185">Reference proteome</keyword>
<dbReference type="Ensembl" id="ENSCPRT00005026300.1">
    <property type="protein sequence ID" value="ENSCPRP00005022496.1"/>
    <property type="gene ID" value="ENSCPRG00005015681.1"/>
</dbReference>
<sequence length="218" mass="23575">MAPAPPGRGARPVLRLLSASRRSCRAEQPLGGQAAGSCPYPGPLPRPWGRAGPRPGPSAACLAELVLPSKLEGCFPLLSGCFSPCSDAQLLPGPQLSRAGRLHTRRLGRRHPAAHSSTPFPLGWAALEFPQTVRLSRLQLQFQAGFASRLCTLEGCRKGEELAKILDFYPDDVHALQISFCFPVQGATLDRLRITFARSTDFFGRIVVYHLGVLGQKL</sequence>
<organism evidence="1 2">
    <name type="scientific">Crocodylus porosus</name>
    <name type="common">Saltwater crocodile</name>
    <name type="synonym">Estuarine crocodile</name>
    <dbReference type="NCBI Taxonomy" id="8502"/>
    <lineage>
        <taxon>Eukaryota</taxon>
        <taxon>Metazoa</taxon>
        <taxon>Chordata</taxon>
        <taxon>Craniata</taxon>
        <taxon>Vertebrata</taxon>
        <taxon>Euteleostomi</taxon>
        <taxon>Archelosauria</taxon>
        <taxon>Archosauria</taxon>
        <taxon>Crocodylia</taxon>
        <taxon>Longirostres</taxon>
        <taxon>Crocodylidae</taxon>
        <taxon>Crocodylus</taxon>
    </lineage>
</organism>
<protein>
    <submittedName>
        <fullName evidence="1">Nuclear receptor 2C2 associated protein</fullName>
    </submittedName>
</protein>
<name>A0A7M4FE36_CROPO</name>
<dbReference type="GeneTree" id="ENSGT00390000017748"/>
<dbReference type="Proteomes" id="UP000594220">
    <property type="component" value="Unplaced"/>
</dbReference>
<dbReference type="SUPFAM" id="SSF49785">
    <property type="entry name" value="Galactose-binding domain-like"/>
    <property type="match status" value="1"/>
</dbReference>
<dbReference type="AlphaFoldDB" id="A0A7M4FE36"/>
<dbReference type="InterPro" id="IPR008979">
    <property type="entry name" value="Galactose-bd-like_sf"/>
</dbReference>